<dbReference type="InterPro" id="IPR028098">
    <property type="entry name" value="Glyco_trans_4-like_N"/>
</dbReference>
<evidence type="ECO:0000313" key="4">
    <source>
        <dbReference type="EMBL" id="OGY09764.1"/>
    </source>
</evidence>
<dbReference type="STRING" id="1797513.A2782_02915"/>
<gene>
    <name evidence="4" type="ORF">A2782_02915</name>
</gene>
<evidence type="ECO:0000259" key="3">
    <source>
        <dbReference type="Pfam" id="PF13439"/>
    </source>
</evidence>
<evidence type="ECO:0008006" key="6">
    <source>
        <dbReference type="Google" id="ProtNLM"/>
    </source>
</evidence>
<reference evidence="4 5" key="1">
    <citation type="journal article" date="2016" name="Nat. Commun.">
        <title>Thousands of microbial genomes shed light on interconnected biogeochemical processes in an aquifer system.</title>
        <authorList>
            <person name="Anantharaman K."/>
            <person name="Brown C.T."/>
            <person name="Hug L.A."/>
            <person name="Sharon I."/>
            <person name="Castelle C.J."/>
            <person name="Probst A.J."/>
            <person name="Thomas B.C."/>
            <person name="Singh A."/>
            <person name="Wilkins M.J."/>
            <person name="Karaoz U."/>
            <person name="Brodie E.L."/>
            <person name="Williams K.H."/>
            <person name="Hubbard S.S."/>
            <person name="Banfield J.F."/>
        </authorList>
    </citation>
    <scope>NUCLEOTIDE SEQUENCE [LARGE SCALE GENOMIC DNA]</scope>
</reference>
<dbReference type="Proteomes" id="UP000177967">
    <property type="component" value="Unassembled WGS sequence"/>
</dbReference>
<dbReference type="PANTHER" id="PTHR46401">
    <property type="entry name" value="GLYCOSYLTRANSFERASE WBBK-RELATED"/>
    <property type="match status" value="1"/>
</dbReference>
<feature type="domain" description="Glycosyltransferase subfamily 4-like N-terminal" evidence="3">
    <location>
        <begin position="26"/>
        <end position="132"/>
    </location>
</feature>
<name>A0A1G1V319_9BACT</name>
<keyword evidence="1" id="KW-0808">Transferase</keyword>
<protein>
    <recommendedName>
        <fullName evidence="6">Glycosyl transferase family 1 domain-containing protein</fullName>
    </recommendedName>
</protein>
<dbReference type="CDD" id="cd03809">
    <property type="entry name" value="GT4_MtfB-like"/>
    <property type="match status" value="1"/>
</dbReference>
<dbReference type="Gene3D" id="3.40.50.2000">
    <property type="entry name" value="Glycogen Phosphorylase B"/>
    <property type="match status" value="2"/>
</dbReference>
<dbReference type="PANTHER" id="PTHR46401:SF2">
    <property type="entry name" value="GLYCOSYLTRANSFERASE WBBK-RELATED"/>
    <property type="match status" value="1"/>
</dbReference>
<dbReference type="AlphaFoldDB" id="A0A1G1V319"/>
<evidence type="ECO:0000259" key="2">
    <source>
        <dbReference type="Pfam" id="PF00534"/>
    </source>
</evidence>
<dbReference type="InterPro" id="IPR001296">
    <property type="entry name" value="Glyco_trans_1"/>
</dbReference>
<dbReference type="GO" id="GO:0009103">
    <property type="term" value="P:lipopolysaccharide biosynthetic process"/>
    <property type="evidence" value="ECO:0007669"/>
    <property type="project" value="TreeGrafter"/>
</dbReference>
<accession>A0A1G1V319</accession>
<sequence>MRVFLDSNPTIPGHTVRGMGRYASQLLQAMKGHKNVQLVGKNDKPEIAHHPFFDLFFNTLHERGNVPTVVTVHDTHPIIYPEHFPVGIRGKLKFVLQKKRLQKADAIIVNTETTKKDVVLFLDISADKIFVTHFAASGSCKLITHHQSLLTVCKKYDLPARFILYVGDINYNKNIPGLIRAFSLVTHHSSLTTHLALVGKAFEGETNEAEEIRKLIKELQIEDKVHILGFVPDEDLVKIYNLAEVYCQPSFYEGFGFPVLEAMACGTPVVAGRTQALVEIGEGAALFVDPKNVQDVARGIERVISDSNLRKGLIAAGLKKAKEFDWRKTAYKTVNVYKKVLGE</sequence>
<evidence type="ECO:0000256" key="1">
    <source>
        <dbReference type="ARBA" id="ARBA00022679"/>
    </source>
</evidence>
<dbReference type="SUPFAM" id="SSF53756">
    <property type="entry name" value="UDP-Glycosyltransferase/glycogen phosphorylase"/>
    <property type="match status" value="1"/>
</dbReference>
<dbReference type="FunFam" id="3.40.50.2000:FF:000119">
    <property type="entry name" value="Glycosyl transferase group 1"/>
    <property type="match status" value="1"/>
</dbReference>
<dbReference type="Pfam" id="PF00534">
    <property type="entry name" value="Glycos_transf_1"/>
    <property type="match status" value="1"/>
</dbReference>
<dbReference type="EMBL" id="MHBW01000005">
    <property type="protein sequence ID" value="OGY09764.1"/>
    <property type="molecule type" value="Genomic_DNA"/>
</dbReference>
<evidence type="ECO:0000313" key="5">
    <source>
        <dbReference type="Proteomes" id="UP000177967"/>
    </source>
</evidence>
<dbReference type="Pfam" id="PF13439">
    <property type="entry name" value="Glyco_transf_4"/>
    <property type="match status" value="1"/>
</dbReference>
<organism evidence="4 5">
    <name type="scientific">Candidatus Blackburnbacteria bacterium RIFCSPHIGHO2_01_FULL_43_15b</name>
    <dbReference type="NCBI Taxonomy" id="1797513"/>
    <lineage>
        <taxon>Bacteria</taxon>
        <taxon>Candidatus Blackburniibacteriota</taxon>
    </lineage>
</organism>
<proteinExistence type="predicted"/>
<dbReference type="GO" id="GO:0016757">
    <property type="term" value="F:glycosyltransferase activity"/>
    <property type="evidence" value="ECO:0007669"/>
    <property type="project" value="InterPro"/>
</dbReference>
<feature type="domain" description="Glycosyl transferase family 1" evidence="2">
    <location>
        <begin position="161"/>
        <end position="318"/>
    </location>
</feature>
<comment type="caution">
    <text evidence="4">The sequence shown here is derived from an EMBL/GenBank/DDBJ whole genome shotgun (WGS) entry which is preliminary data.</text>
</comment>